<proteinExistence type="predicted"/>
<protein>
    <recommendedName>
        <fullName evidence="3">2',3'-cyclic-nucleotide 3'-phosphodiesterase</fullName>
    </recommendedName>
</protein>
<dbReference type="GeneID" id="27310267"/>
<keyword evidence="2" id="KW-1185">Reference proteome</keyword>
<dbReference type="GO" id="GO:0009187">
    <property type="term" value="P:cyclic nucleotide metabolic process"/>
    <property type="evidence" value="ECO:0007669"/>
    <property type="project" value="TreeGrafter"/>
</dbReference>
<dbReference type="InterPro" id="IPR012386">
    <property type="entry name" value="Cyclic-nucl_3Pdiesterase"/>
</dbReference>
<dbReference type="FunCoup" id="A0A0D2AJ63">
    <property type="interactions" value="6"/>
</dbReference>
<reference evidence="1 2" key="1">
    <citation type="submission" date="2015-01" db="EMBL/GenBank/DDBJ databases">
        <title>The Genome Sequence of Ochroconis gallopava CBS43764.</title>
        <authorList>
            <consortium name="The Broad Institute Genomics Platform"/>
            <person name="Cuomo C."/>
            <person name="de Hoog S."/>
            <person name="Gorbushina A."/>
            <person name="Stielow B."/>
            <person name="Teixiera M."/>
            <person name="Abouelleil A."/>
            <person name="Chapman S.B."/>
            <person name="Priest M."/>
            <person name="Young S.K."/>
            <person name="Wortman J."/>
            <person name="Nusbaum C."/>
            <person name="Birren B."/>
        </authorList>
    </citation>
    <scope>NUCLEOTIDE SEQUENCE [LARGE SCALE GENOMIC DNA]</scope>
    <source>
        <strain evidence="1 2">CBS 43764</strain>
    </source>
</reference>
<evidence type="ECO:0000313" key="1">
    <source>
        <dbReference type="EMBL" id="KIW06575.1"/>
    </source>
</evidence>
<dbReference type="PANTHER" id="PTHR28141">
    <property type="entry name" value="2',3'-CYCLIC-NUCLEOTIDE 3'-PHOSPHODIESTERASE"/>
    <property type="match status" value="1"/>
</dbReference>
<dbReference type="SUPFAM" id="SSF55144">
    <property type="entry name" value="LigT-like"/>
    <property type="match status" value="1"/>
</dbReference>
<dbReference type="EMBL" id="KN847534">
    <property type="protein sequence ID" value="KIW06575.1"/>
    <property type="molecule type" value="Genomic_DNA"/>
</dbReference>
<sequence>MPPRYSLWLLPPPGATDINNKLSDLISTKIPSLFPDTKLPNFAPHITLATGIDESLLGAKAVDGWPAWLNSLDLRSAAGVDEPQIIFDGIGVGDTYTKKCYLHVQRTRGLEMLAKRLQMQVFGSGEDRAADWVLNGWDPHLSLLYWDGIITATKLEEVKSLFIDGELNAIGISGGKCTAWTGGNLQLVNTSQPVEQWSVLAQRRLQG</sequence>
<dbReference type="Proteomes" id="UP000053259">
    <property type="component" value="Unassembled WGS sequence"/>
</dbReference>
<dbReference type="Gene3D" id="3.90.1140.10">
    <property type="entry name" value="Cyclic phosphodiesterase"/>
    <property type="match status" value="1"/>
</dbReference>
<dbReference type="AlphaFoldDB" id="A0A0D2AJ63"/>
<evidence type="ECO:0000313" key="2">
    <source>
        <dbReference type="Proteomes" id="UP000053259"/>
    </source>
</evidence>
<organism evidence="1 2">
    <name type="scientific">Verruconis gallopava</name>
    <dbReference type="NCBI Taxonomy" id="253628"/>
    <lineage>
        <taxon>Eukaryota</taxon>
        <taxon>Fungi</taxon>
        <taxon>Dikarya</taxon>
        <taxon>Ascomycota</taxon>
        <taxon>Pezizomycotina</taxon>
        <taxon>Dothideomycetes</taxon>
        <taxon>Pleosporomycetidae</taxon>
        <taxon>Venturiales</taxon>
        <taxon>Sympoventuriaceae</taxon>
        <taxon>Verruconis</taxon>
    </lineage>
</organism>
<evidence type="ECO:0008006" key="3">
    <source>
        <dbReference type="Google" id="ProtNLM"/>
    </source>
</evidence>
<gene>
    <name evidence="1" type="ORF">PV09_02294</name>
</gene>
<dbReference type="VEuPathDB" id="FungiDB:PV09_02294"/>
<dbReference type="PANTHER" id="PTHR28141:SF1">
    <property type="entry name" value="2',3'-CYCLIC-NUCLEOTIDE 3'-PHOSPHODIESTERASE"/>
    <property type="match status" value="1"/>
</dbReference>
<dbReference type="Pfam" id="PF07823">
    <property type="entry name" value="CPDase"/>
    <property type="match status" value="1"/>
</dbReference>
<name>A0A0D2AJ63_9PEZI</name>
<accession>A0A0D2AJ63</accession>
<dbReference type="InParanoid" id="A0A0D2AJ63"/>
<dbReference type="RefSeq" id="XP_016216444.1">
    <property type="nucleotide sequence ID" value="XM_016355308.1"/>
</dbReference>
<dbReference type="GO" id="GO:0004113">
    <property type="term" value="F:2',3'-cyclic-nucleotide 3'-phosphodiesterase activity"/>
    <property type="evidence" value="ECO:0007669"/>
    <property type="project" value="TreeGrafter"/>
</dbReference>
<dbReference type="STRING" id="253628.A0A0D2AJ63"/>
<dbReference type="OrthoDB" id="514292at2759"/>
<dbReference type="InterPro" id="IPR009097">
    <property type="entry name" value="Cyclic_Pdiesterase"/>
</dbReference>
<dbReference type="HOGENOM" id="CLU_108991_0_0_1"/>